<evidence type="ECO:0000313" key="1">
    <source>
        <dbReference type="EMBL" id="KAH7035441.1"/>
    </source>
</evidence>
<evidence type="ECO:0000313" key="2">
    <source>
        <dbReference type="Proteomes" id="UP000756346"/>
    </source>
</evidence>
<accession>A0A9P8YEF4</accession>
<dbReference type="RefSeq" id="XP_046015534.1">
    <property type="nucleotide sequence ID" value="XM_046163597.1"/>
</dbReference>
<protein>
    <submittedName>
        <fullName evidence="1">Uncharacterized protein</fullName>
    </submittedName>
</protein>
<dbReference type="GeneID" id="70193143"/>
<keyword evidence="2" id="KW-1185">Reference proteome</keyword>
<dbReference type="Proteomes" id="UP000756346">
    <property type="component" value="Unassembled WGS sequence"/>
</dbReference>
<dbReference type="AlphaFoldDB" id="A0A9P8YEF4"/>
<gene>
    <name evidence="1" type="ORF">B0I36DRAFT_92646</name>
</gene>
<proteinExistence type="predicted"/>
<comment type="caution">
    <text evidence="1">The sequence shown here is derived from an EMBL/GenBank/DDBJ whole genome shotgun (WGS) entry which is preliminary data.</text>
</comment>
<organism evidence="1 2">
    <name type="scientific">Microdochium trichocladiopsis</name>
    <dbReference type="NCBI Taxonomy" id="1682393"/>
    <lineage>
        <taxon>Eukaryota</taxon>
        <taxon>Fungi</taxon>
        <taxon>Dikarya</taxon>
        <taxon>Ascomycota</taxon>
        <taxon>Pezizomycotina</taxon>
        <taxon>Sordariomycetes</taxon>
        <taxon>Xylariomycetidae</taxon>
        <taxon>Xylariales</taxon>
        <taxon>Microdochiaceae</taxon>
        <taxon>Microdochium</taxon>
    </lineage>
</organism>
<name>A0A9P8YEF4_9PEZI</name>
<sequence length="166" mass="18437">MIQEEHKAPDGLVNGEPDAAARLMPRSVAVRASTRPLSSIRLHFSNLSCLTSCLECFRSGTVSVLCGDFVLFFCTKGRPIVLQVIVHFHKLPPAVTPPPVIQREPFTSRSRSRPASCPRRYCCCPSRHCFPNSASRGWCRLCQCCCRSHPDRVCEQGGWSGCATWT</sequence>
<dbReference type="EMBL" id="JAGTJQ010000003">
    <property type="protein sequence ID" value="KAH7035441.1"/>
    <property type="molecule type" value="Genomic_DNA"/>
</dbReference>
<reference evidence="1" key="1">
    <citation type="journal article" date="2021" name="Nat. Commun.">
        <title>Genetic determinants of endophytism in the Arabidopsis root mycobiome.</title>
        <authorList>
            <person name="Mesny F."/>
            <person name="Miyauchi S."/>
            <person name="Thiergart T."/>
            <person name="Pickel B."/>
            <person name="Atanasova L."/>
            <person name="Karlsson M."/>
            <person name="Huettel B."/>
            <person name="Barry K.W."/>
            <person name="Haridas S."/>
            <person name="Chen C."/>
            <person name="Bauer D."/>
            <person name="Andreopoulos W."/>
            <person name="Pangilinan J."/>
            <person name="LaButti K."/>
            <person name="Riley R."/>
            <person name="Lipzen A."/>
            <person name="Clum A."/>
            <person name="Drula E."/>
            <person name="Henrissat B."/>
            <person name="Kohler A."/>
            <person name="Grigoriev I.V."/>
            <person name="Martin F.M."/>
            <person name="Hacquard S."/>
        </authorList>
    </citation>
    <scope>NUCLEOTIDE SEQUENCE</scope>
    <source>
        <strain evidence="1">MPI-CAGE-CH-0230</strain>
    </source>
</reference>